<feature type="compositionally biased region" description="Pro residues" evidence="1">
    <location>
        <begin position="13"/>
        <end position="23"/>
    </location>
</feature>
<feature type="region of interest" description="Disordered" evidence="1">
    <location>
        <begin position="1"/>
        <end position="40"/>
    </location>
</feature>
<evidence type="ECO:0000313" key="3">
    <source>
        <dbReference type="Proteomes" id="UP000001811"/>
    </source>
</evidence>
<dbReference type="AlphaFoldDB" id="A0A5F9DEL7"/>
<evidence type="ECO:0000313" key="2">
    <source>
        <dbReference type="Ensembl" id="ENSOCUP00000044638.1"/>
    </source>
</evidence>
<reference evidence="2 3" key="1">
    <citation type="journal article" date="2011" name="Nature">
        <title>A high-resolution map of human evolutionary constraint using 29 mammals.</title>
        <authorList>
            <person name="Lindblad-Toh K."/>
            <person name="Garber M."/>
            <person name="Zuk O."/>
            <person name="Lin M.F."/>
            <person name="Parker B.J."/>
            <person name="Washietl S."/>
            <person name="Kheradpour P."/>
            <person name="Ernst J."/>
            <person name="Jordan G."/>
            <person name="Mauceli E."/>
            <person name="Ward L.D."/>
            <person name="Lowe C.B."/>
            <person name="Holloway A.K."/>
            <person name="Clamp M."/>
            <person name="Gnerre S."/>
            <person name="Alfoldi J."/>
            <person name="Beal K."/>
            <person name="Chang J."/>
            <person name="Clawson H."/>
            <person name="Cuff J."/>
            <person name="Di Palma F."/>
            <person name="Fitzgerald S."/>
            <person name="Flicek P."/>
            <person name="Guttman M."/>
            <person name="Hubisz M.J."/>
            <person name="Jaffe D.B."/>
            <person name="Jungreis I."/>
            <person name="Kent W.J."/>
            <person name="Kostka D."/>
            <person name="Lara M."/>
            <person name="Martins A.L."/>
            <person name="Massingham T."/>
            <person name="Moltke I."/>
            <person name="Raney B.J."/>
            <person name="Rasmussen M.D."/>
            <person name="Robinson J."/>
            <person name="Stark A."/>
            <person name="Vilella A.J."/>
            <person name="Wen J."/>
            <person name="Xie X."/>
            <person name="Zody M.C."/>
            <person name="Baldwin J."/>
            <person name="Bloom T."/>
            <person name="Chin C.W."/>
            <person name="Heiman D."/>
            <person name="Nicol R."/>
            <person name="Nusbaum C."/>
            <person name="Young S."/>
            <person name="Wilkinson J."/>
            <person name="Worley K.C."/>
            <person name="Kovar C.L."/>
            <person name="Muzny D.M."/>
            <person name="Gibbs R.A."/>
            <person name="Cree A."/>
            <person name="Dihn H.H."/>
            <person name="Fowler G."/>
            <person name="Jhangiani S."/>
            <person name="Joshi V."/>
            <person name="Lee S."/>
            <person name="Lewis L.R."/>
            <person name="Nazareth L.V."/>
            <person name="Okwuonu G."/>
            <person name="Santibanez J."/>
            <person name="Warren W.C."/>
            <person name="Mardis E.R."/>
            <person name="Weinstock G.M."/>
            <person name="Wilson R.K."/>
            <person name="Delehaunty K."/>
            <person name="Dooling D."/>
            <person name="Fronik C."/>
            <person name="Fulton L."/>
            <person name="Fulton B."/>
            <person name="Graves T."/>
            <person name="Minx P."/>
            <person name="Sodergren E."/>
            <person name="Birney E."/>
            <person name="Margulies E.H."/>
            <person name="Herrero J."/>
            <person name="Green E.D."/>
            <person name="Haussler D."/>
            <person name="Siepel A."/>
            <person name="Goldman N."/>
            <person name="Pollard K.S."/>
            <person name="Pedersen J.S."/>
            <person name="Lander E.S."/>
            <person name="Kellis M."/>
        </authorList>
    </citation>
    <scope>NUCLEOTIDE SEQUENCE [LARGE SCALE GENOMIC DNA]</scope>
    <source>
        <strain evidence="3">Thorbecke</strain>
    </source>
</reference>
<keyword evidence="3" id="KW-1185">Reference proteome</keyword>
<dbReference type="InParanoid" id="A0A5F9DEL7"/>
<dbReference type="Bgee" id="ENSOCUG00000039353">
    <property type="expression patterns" value="Expressed in heart and 20 other cell types or tissues"/>
</dbReference>
<organism evidence="2 3">
    <name type="scientific">Oryctolagus cuniculus</name>
    <name type="common">Rabbit</name>
    <dbReference type="NCBI Taxonomy" id="9986"/>
    <lineage>
        <taxon>Eukaryota</taxon>
        <taxon>Metazoa</taxon>
        <taxon>Chordata</taxon>
        <taxon>Craniata</taxon>
        <taxon>Vertebrata</taxon>
        <taxon>Euteleostomi</taxon>
        <taxon>Mammalia</taxon>
        <taxon>Eutheria</taxon>
        <taxon>Euarchontoglires</taxon>
        <taxon>Glires</taxon>
        <taxon>Lagomorpha</taxon>
        <taxon>Leporidae</taxon>
        <taxon>Oryctolagus</taxon>
    </lineage>
</organism>
<sequence>MPRGSRSMAARPARPPPALPPSPCKWDPAPTRSSSSWTAQPLRVTCPCVRASARP</sequence>
<protein>
    <submittedName>
        <fullName evidence="2">Uncharacterized protein</fullName>
    </submittedName>
</protein>
<reference evidence="2" key="2">
    <citation type="submission" date="2025-08" db="UniProtKB">
        <authorList>
            <consortium name="Ensembl"/>
        </authorList>
    </citation>
    <scope>IDENTIFICATION</scope>
    <source>
        <strain evidence="2">Thorbecke</strain>
    </source>
</reference>
<feature type="compositionally biased region" description="Low complexity" evidence="1">
    <location>
        <begin position="1"/>
        <end position="12"/>
    </location>
</feature>
<name>A0A5F9DEL7_RABIT</name>
<reference evidence="2" key="3">
    <citation type="submission" date="2025-09" db="UniProtKB">
        <authorList>
            <consortium name="Ensembl"/>
        </authorList>
    </citation>
    <scope>IDENTIFICATION</scope>
    <source>
        <strain evidence="2">Thorbecke</strain>
    </source>
</reference>
<dbReference type="Ensembl" id="ENSOCUT00000042363.1">
    <property type="protein sequence ID" value="ENSOCUP00000044638.1"/>
    <property type="gene ID" value="ENSOCUG00000039353.1"/>
</dbReference>
<evidence type="ECO:0000256" key="1">
    <source>
        <dbReference type="SAM" id="MobiDB-lite"/>
    </source>
</evidence>
<dbReference type="Proteomes" id="UP000001811">
    <property type="component" value="Unplaced"/>
</dbReference>
<proteinExistence type="predicted"/>
<accession>A0A5F9DEL7</accession>